<evidence type="ECO:0000313" key="3">
    <source>
        <dbReference type="Proteomes" id="UP001601059"/>
    </source>
</evidence>
<dbReference type="GO" id="GO:0016746">
    <property type="term" value="F:acyltransferase activity"/>
    <property type="evidence" value="ECO:0007669"/>
    <property type="project" value="UniProtKB-KW"/>
</dbReference>
<evidence type="ECO:0000313" key="2">
    <source>
        <dbReference type="EMBL" id="MFE8701623.1"/>
    </source>
</evidence>
<keyword evidence="2" id="KW-0012">Acyltransferase</keyword>
<dbReference type="PANTHER" id="PTHR43792:SF1">
    <property type="entry name" value="N-ACETYLTRANSFERASE DOMAIN-CONTAINING PROTEIN"/>
    <property type="match status" value="1"/>
</dbReference>
<dbReference type="InterPro" id="IPR051531">
    <property type="entry name" value="N-acetyltransferase"/>
</dbReference>
<keyword evidence="3" id="KW-1185">Reference proteome</keyword>
<dbReference type="EC" id="2.3.-.-" evidence="2"/>
<dbReference type="InterPro" id="IPR000182">
    <property type="entry name" value="GNAT_dom"/>
</dbReference>
<protein>
    <submittedName>
        <fullName evidence="2">GNAT family N-acetyltransferase</fullName>
        <ecNumber evidence="2">2.3.-.-</ecNumber>
    </submittedName>
</protein>
<reference evidence="2 3" key="1">
    <citation type="submission" date="2024-08" db="EMBL/GenBank/DDBJ databases">
        <title>Two novel Cytobacillus novel species.</title>
        <authorList>
            <person name="Liu G."/>
        </authorList>
    </citation>
    <scope>NUCLEOTIDE SEQUENCE [LARGE SCALE GENOMIC DNA]</scope>
    <source>
        <strain evidence="2 3">FJAT-54145</strain>
    </source>
</reference>
<gene>
    <name evidence="2" type="ORF">ACFYKX_13550</name>
</gene>
<organism evidence="2 3">
    <name type="scientific">Cytobacillus spartinae</name>
    <dbReference type="NCBI Taxonomy" id="3299023"/>
    <lineage>
        <taxon>Bacteria</taxon>
        <taxon>Bacillati</taxon>
        <taxon>Bacillota</taxon>
        <taxon>Bacilli</taxon>
        <taxon>Bacillales</taxon>
        <taxon>Bacillaceae</taxon>
        <taxon>Cytobacillus</taxon>
    </lineage>
</organism>
<dbReference type="SUPFAM" id="SSF55729">
    <property type="entry name" value="Acyl-CoA N-acyltransferases (Nat)"/>
    <property type="match status" value="1"/>
</dbReference>
<keyword evidence="2" id="KW-0808">Transferase</keyword>
<feature type="domain" description="N-acetyltransferase" evidence="1">
    <location>
        <begin position="9"/>
        <end position="167"/>
    </location>
</feature>
<dbReference type="PANTHER" id="PTHR43792">
    <property type="entry name" value="GNAT FAMILY, PUTATIVE (AFU_ORTHOLOGUE AFUA_3G00765)-RELATED-RELATED"/>
    <property type="match status" value="1"/>
</dbReference>
<dbReference type="Pfam" id="PF13302">
    <property type="entry name" value="Acetyltransf_3"/>
    <property type="match status" value="1"/>
</dbReference>
<dbReference type="Gene3D" id="3.40.630.30">
    <property type="match status" value="1"/>
</dbReference>
<name>A0ABW6KBK7_9BACI</name>
<comment type="caution">
    <text evidence="2">The sequence shown here is derived from an EMBL/GenBank/DDBJ whole genome shotgun (WGS) entry which is preliminary data.</text>
</comment>
<dbReference type="PROSITE" id="PS51186">
    <property type="entry name" value="GNAT"/>
    <property type="match status" value="1"/>
</dbReference>
<dbReference type="InterPro" id="IPR016181">
    <property type="entry name" value="Acyl_CoA_acyltransferase"/>
</dbReference>
<proteinExistence type="predicted"/>
<sequence length="168" mass="19606">MNVFETDRLKLRQMNVDDKENLMRIFADPIAMEYYPSTYSEEKADQWIQWNLNNYKEHGCGLWICELKDSGIFVGQCGIVPQLVEGIKEMEIGYLFVREHWGKGYATEVAIGSKSHGFEKLHFTRLISMIYKPNTPSIRVAERMGMQYEKTTDRNGRETLIYSITTEC</sequence>
<dbReference type="RefSeq" id="WP_389361593.1">
    <property type="nucleotide sequence ID" value="NZ_JBIACK010000006.1"/>
</dbReference>
<evidence type="ECO:0000259" key="1">
    <source>
        <dbReference type="PROSITE" id="PS51186"/>
    </source>
</evidence>
<accession>A0ABW6KBK7</accession>
<dbReference type="Proteomes" id="UP001601059">
    <property type="component" value="Unassembled WGS sequence"/>
</dbReference>
<dbReference type="EMBL" id="JBIACK010000006">
    <property type="protein sequence ID" value="MFE8701623.1"/>
    <property type="molecule type" value="Genomic_DNA"/>
</dbReference>